<keyword evidence="6 9" id="KW-1133">Transmembrane helix</keyword>
<feature type="transmembrane region" description="Helical" evidence="9">
    <location>
        <begin position="7"/>
        <end position="26"/>
    </location>
</feature>
<dbReference type="InterPro" id="IPR036837">
    <property type="entry name" value="Cation_efflux_CTD_sf"/>
</dbReference>
<comment type="similarity">
    <text evidence="2">Belongs to the cation diffusion facilitator (CDF) transporter (TC 2.A.4) family. SLC30A subfamily.</text>
</comment>
<dbReference type="Pfam" id="PF16916">
    <property type="entry name" value="ZT_dimer"/>
    <property type="match status" value="1"/>
</dbReference>
<name>A0ABT7QY87_9BACT</name>
<dbReference type="InterPro" id="IPR002524">
    <property type="entry name" value="Cation_efflux"/>
</dbReference>
<keyword evidence="8 9" id="KW-0472">Membrane</keyword>
<gene>
    <name evidence="12" type="ORF">PGH07_06370</name>
</gene>
<dbReference type="PANTHER" id="PTHR11562:SF17">
    <property type="entry name" value="RE54080P-RELATED"/>
    <property type="match status" value="1"/>
</dbReference>
<dbReference type="InterPro" id="IPR027470">
    <property type="entry name" value="Cation_efflux_CTD"/>
</dbReference>
<evidence type="ECO:0000256" key="3">
    <source>
        <dbReference type="ARBA" id="ARBA00022448"/>
    </source>
</evidence>
<evidence type="ECO:0000259" key="11">
    <source>
        <dbReference type="Pfam" id="PF16916"/>
    </source>
</evidence>
<keyword evidence="13" id="KW-1185">Reference proteome</keyword>
<keyword evidence="5" id="KW-0864">Zinc transport</keyword>
<dbReference type="Pfam" id="PF01545">
    <property type="entry name" value="Cation_efflux"/>
    <property type="match status" value="1"/>
</dbReference>
<comment type="caution">
    <text evidence="12">The sequence shown here is derived from an EMBL/GenBank/DDBJ whole genome shotgun (WGS) entry which is preliminary data.</text>
</comment>
<dbReference type="InterPro" id="IPR027469">
    <property type="entry name" value="Cation_efflux_TMD_sf"/>
</dbReference>
<feature type="transmembrane region" description="Helical" evidence="9">
    <location>
        <begin position="188"/>
        <end position="204"/>
    </location>
</feature>
<protein>
    <submittedName>
        <fullName evidence="12">Cation diffusion facilitator family transporter</fullName>
    </submittedName>
</protein>
<keyword evidence="4 9" id="KW-0812">Transmembrane</keyword>
<dbReference type="PANTHER" id="PTHR11562">
    <property type="entry name" value="CATION EFFLUX PROTEIN/ ZINC TRANSPORTER"/>
    <property type="match status" value="1"/>
</dbReference>
<keyword evidence="7" id="KW-0406">Ion transport</keyword>
<evidence type="ECO:0000256" key="6">
    <source>
        <dbReference type="ARBA" id="ARBA00022989"/>
    </source>
</evidence>
<evidence type="ECO:0000256" key="5">
    <source>
        <dbReference type="ARBA" id="ARBA00022906"/>
    </source>
</evidence>
<feature type="transmembrane region" description="Helical" evidence="9">
    <location>
        <begin position="74"/>
        <end position="92"/>
    </location>
</feature>
<evidence type="ECO:0000313" key="13">
    <source>
        <dbReference type="Proteomes" id="UP001169069"/>
    </source>
</evidence>
<evidence type="ECO:0000313" key="12">
    <source>
        <dbReference type="EMBL" id="MDM5271795.1"/>
    </source>
</evidence>
<feature type="transmembrane region" description="Helical" evidence="9">
    <location>
        <begin position="162"/>
        <end position="182"/>
    </location>
</feature>
<organism evidence="12 13">
    <name type="scientific">Sulfurovum zhangzhouensis</name>
    <dbReference type="NCBI Taxonomy" id="3019067"/>
    <lineage>
        <taxon>Bacteria</taxon>
        <taxon>Pseudomonadati</taxon>
        <taxon>Campylobacterota</taxon>
        <taxon>Epsilonproteobacteria</taxon>
        <taxon>Campylobacterales</taxon>
        <taxon>Sulfurovaceae</taxon>
        <taxon>Sulfurovum</taxon>
    </lineage>
</organism>
<keyword evidence="3" id="KW-0813">Transport</keyword>
<evidence type="ECO:0000259" key="10">
    <source>
        <dbReference type="Pfam" id="PF01545"/>
    </source>
</evidence>
<evidence type="ECO:0000256" key="8">
    <source>
        <dbReference type="ARBA" id="ARBA00023136"/>
    </source>
</evidence>
<dbReference type="EMBL" id="JAQIBD010000002">
    <property type="protein sequence ID" value="MDM5271795.1"/>
    <property type="molecule type" value="Genomic_DNA"/>
</dbReference>
<comment type="subcellular location">
    <subcellularLocation>
        <location evidence="1">Membrane</location>
        <topology evidence="1">Multi-pass membrane protein</topology>
    </subcellularLocation>
</comment>
<proteinExistence type="inferred from homology"/>
<feature type="domain" description="Cation efflux protein cytoplasmic" evidence="11">
    <location>
        <begin position="227"/>
        <end position="299"/>
    </location>
</feature>
<accession>A0ABT7QY87</accession>
<feature type="domain" description="Cation efflux protein transmembrane" evidence="10">
    <location>
        <begin position="6"/>
        <end position="219"/>
    </location>
</feature>
<dbReference type="SUPFAM" id="SSF160240">
    <property type="entry name" value="Cation efflux protein cytoplasmic domain-like"/>
    <property type="match status" value="1"/>
</dbReference>
<dbReference type="NCBIfam" id="TIGR01297">
    <property type="entry name" value="CDF"/>
    <property type="match status" value="1"/>
</dbReference>
<dbReference type="Gene3D" id="1.20.1510.10">
    <property type="entry name" value="Cation efflux protein transmembrane domain"/>
    <property type="match status" value="1"/>
</dbReference>
<dbReference type="RefSeq" id="WP_289413522.1">
    <property type="nucleotide sequence ID" value="NZ_JAQIBD010000002.1"/>
</dbReference>
<keyword evidence="5" id="KW-0862">Zinc</keyword>
<dbReference type="Proteomes" id="UP001169069">
    <property type="component" value="Unassembled WGS sequence"/>
</dbReference>
<dbReference type="InterPro" id="IPR050681">
    <property type="entry name" value="CDF/SLC30A"/>
</dbReference>
<reference evidence="12" key="1">
    <citation type="submission" date="2023-01" db="EMBL/GenBank/DDBJ databases">
        <title>Sulfurovum sp. zt1-1 genome assembly.</title>
        <authorList>
            <person name="Wang J."/>
        </authorList>
    </citation>
    <scope>NUCLEOTIDE SEQUENCE</scope>
    <source>
        <strain evidence="12">Zt1-1</strain>
    </source>
</reference>
<evidence type="ECO:0000256" key="4">
    <source>
        <dbReference type="ARBA" id="ARBA00022692"/>
    </source>
</evidence>
<evidence type="ECO:0000256" key="7">
    <source>
        <dbReference type="ARBA" id="ARBA00023065"/>
    </source>
</evidence>
<evidence type="ECO:0000256" key="1">
    <source>
        <dbReference type="ARBA" id="ARBA00004141"/>
    </source>
</evidence>
<dbReference type="SUPFAM" id="SSF161111">
    <property type="entry name" value="Cation efflux protein transmembrane domain-like"/>
    <property type="match status" value="1"/>
</dbReference>
<dbReference type="InterPro" id="IPR058533">
    <property type="entry name" value="Cation_efflux_TM"/>
</dbReference>
<evidence type="ECO:0000256" key="9">
    <source>
        <dbReference type="SAM" id="Phobius"/>
    </source>
</evidence>
<feature type="transmembrane region" description="Helical" evidence="9">
    <location>
        <begin position="108"/>
        <end position="127"/>
    </location>
</feature>
<sequence length="315" mass="35661">MKAKKILLIIFFNLAIILAEIIFGLISNSFALIADALHNAGDVLAIIITYIALRFGTISPTFQYTFGFIRAEMMAAFTNTLFLLLTMFYMIYESIGRLFHPEIIAPEYMIVVGMIAVVANGISAYLLHGMGIEDHHHHEHHEHHEHDDHDDHDHGDANITSAYLHMLADTLISVGVVVAGFMIYYFEIYAIDAVLTIIFSLYIIRHSFPLFKRSFLSLMDANTLNIALEELEAIIFASGHVSNYHDLHIYQPNSKLKFISFHVLLENEDTSLRSCEAITGPMKEKLEKLGFNHILIQVDSLTNDAVHQKCIITNQ</sequence>
<evidence type="ECO:0000256" key="2">
    <source>
        <dbReference type="ARBA" id="ARBA00008873"/>
    </source>
</evidence>